<evidence type="ECO:0000256" key="1">
    <source>
        <dbReference type="SAM" id="Coils"/>
    </source>
</evidence>
<keyword evidence="2" id="KW-0812">Transmembrane</keyword>
<evidence type="ECO:0000256" key="2">
    <source>
        <dbReference type="SAM" id="Phobius"/>
    </source>
</evidence>
<feature type="coiled-coil region" evidence="1">
    <location>
        <begin position="40"/>
        <end position="74"/>
    </location>
</feature>
<dbReference type="KEGG" id="rlc:K227x_62080"/>
<keyword evidence="2" id="KW-1133">Transmembrane helix</keyword>
<sequence>MNANAEPKRYSQIRFSLRFLFALTLLTALFLVLFSQHRQNRELQLRLDAVSSQLEELRSANDEMRLRHEKVEEFVRNPPVQFLPLATR</sequence>
<reference evidence="3 4" key="1">
    <citation type="submission" date="2019-02" db="EMBL/GenBank/DDBJ databases">
        <title>Deep-cultivation of Planctomycetes and their phenomic and genomic characterization uncovers novel biology.</title>
        <authorList>
            <person name="Wiegand S."/>
            <person name="Jogler M."/>
            <person name="Boedeker C."/>
            <person name="Pinto D."/>
            <person name="Vollmers J."/>
            <person name="Rivas-Marin E."/>
            <person name="Kohn T."/>
            <person name="Peeters S.H."/>
            <person name="Heuer A."/>
            <person name="Rast P."/>
            <person name="Oberbeckmann S."/>
            <person name="Bunk B."/>
            <person name="Jeske O."/>
            <person name="Meyerdierks A."/>
            <person name="Storesund J.E."/>
            <person name="Kallscheuer N."/>
            <person name="Luecker S."/>
            <person name="Lage O.M."/>
            <person name="Pohl T."/>
            <person name="Merkel B.J."/>
            <person name="Hornburger P."/>
            <person name="Mueller R.-W."/>
            <person name="Bruemmer F."/>
            <person name="Labrenz M."/>
            <person name="Spormann A.M."/>
            <person name="Op den Camp H."/>
            <person name="Overmann J."/>
            <person name="Amann R."/>
            <person name="Jetten M.S.M."/>
            <person name="Mascher T."/>
            <person name="Medema M.H."/>
            <person name="Devos D.P."/>
            <person name="Kaster A.-K."/>
            <person name="Ovreas L."/>
            <person name="Rohde M."/>
            <person name="Galperin M.Y."/>
            <person name="Jogler C."/>
        </authorList>
    </citation>
    <scope>NUCLEOTIDE SEQUENCE [LARGE SCALE GENOMIC DNA]</scope>
    <source>
        <strain evidence="3 4">K22_7</strain>
    </source>
</reference>
<keyword evidence="1" id="KW-0175">Coiled coil</keyword>
<feature type="transmembrane region" description="Helical" evidence="2">
    <location>
        <begin position="15"/>
        <end position="34"/>
    </location>
</feature>
<proteinExistence type="predicted"/>
<keyword evidence="4" id="KW-1185">Reference proteome</keyword>
<gene>
    <name evidence="3" type="ORF">K227x_62080</name>
</gene>
<keyword evidence="2" id="KW-0472">Membrane</keyword>
<accession>A0A517NKX4</accession>
<evidence type="ECO:0000313" key="4">
    <source>
        <dbReference type="Proteomes" id="UP000318538"/>
    </source>
</evidence>
<dbReference type="Proteomes" id="UP000318538">
    <property type="component" value="Chromosome"/>
</dbReference>
<name>A0A517NKX4_9BACT</name>
<organism evidence="3 4">
    <name type="scientific">Rubripirellula lacrimiformis</name>
    <dbReference type="NCBI Taxonomy" id="1930273"/>
    <lineage>
        <taxon>Bacteria</taxon>
        <taxon>Pseudomonadati</taxon>
        <taxon>Planctomycetota</taxon>
        <taxon>Planctomycetia</taxon>
        <taxon>Pirellulales</taxon>
        <taxon>Pirellulaceae</taxon>
        <taxon>Rubripirellula</taxon>
    </lineage>
</organism>
<dbReference type="AlphaFoldDB" id="A0A517NKX4"/>
<protein>
    <submittedName>
        <fullName evidence="3">Uncharacterized protein</fullName>
    </submittedName>
</protein>
<dbReference type="EMBL" id="CP036525">
    <property type="protein sequence ID" value="QDT07780.1"/>
    <property type="molecule type" value="Genomic_DNA"/>
</dbReference>
<evidence type="ECO:0000313" key="3">
    <source>
        <dbReference type="EMBL" id="QDT07780.1"/>
    </source>
</evidence>